<keyword evidence="2" id="KW-1185">Reference proteome</keyword>
<dbReference type="AlphaFoldDB" id="A0AAV7M6Y1"/>
<evidence type="ECO:0000313" key="2">
    <source>
        <dbReference type="Proteomes" id="UP001066276"/>
    </source>
</evidence>
<protein>
    <submittedName>
        <fullName evidence="1">Uncharacterized protein</fullName>
    </submittedName>
</protein>
<comment type="caution">
    <text evidence="1">The sequence shown here is derived from an EMBL/GenBank/DDBJ whole genome shotgun (WGS) entry which is preliminary data.</text>
</comment>
<dbReference type="Proteomes" id="UP001066276">
    <property type="component" value="Chromosome 10"/>
</dbReference>
<feature type="non-terminal residue" evidence="1">
    <location>
        <position position="1"/>
    </location>
</feature>
<proteinExistence type="predicted"/>
<dbReference type="EMBL" id="JANPWB010000014">
    <property type="protein sequence ID" value="KAJ1099008.1"/>
    <property type="molecule type" value="Genomic_DNA"/>
</dbReference>
<organism evidence="1 2">
    <name type="scientific">Pleurodeles waltl</name>
    <name type="common">Iberian ribbed newt</name>
    <dbReference type="NCBI Taxonomy" id="8319"/>
    <lineage>
        <taxon>Eukaryota</taxon>
        <taxon>Metazoa</taxon>
        <taxon>Chordata</taxon>
        <taxon>Craniata</taxon>
        <taxon>Vertebrata</taxon>
        <taxon>Euteleostomi</taxon>
        <taxon>Amphibia</taxon>
        <taxon>Batrachia</taxon>
        <taxon>Caudata</taxon>
        <taxon>Salamandroidea</taxon>
        <taxon>Salamandridae</taxon>
        <taxon>Pleurodelinae</taxon>
        <taxon>Pleurodeles</taxon>
    </lineage>
</organism>
<sequence length="106" mass="12088">DTLPDETLTTPFHSQERVSNWTRRWKRASVVISPLFPIHLPFWDTCQDLCDSLVVLRGVLGGQGTIHRSCKCSAFQESVPDTEKIPKFCVSYHLLSLINIDVKLFT</sequence>
<feature type="non-terminal residue" evidence="1">
    <location>
        <position position="106"/>
    </location>
</feature>
<name>A0AAV7M6Y1_PLEWA</name>
<gene>
    <name evidence="1" type="ORF">NDU88_004112</name>
</gene>
<evidence type="ECO:0000313" key="1">
    <source>
        <dbReference type="EMBL" id="KAJ1099008.1"/>
    </source>
</evidence>
<reference evidence="1" key="1">
    <citation type="journal article" date="2022" name="bioRxiv">
        <title>Sequencing and chromosome-scale assembly of the giantPleurodeles waltlgenome.</title>
        <authorList>
            <person name="Brown T."/>
            <person name="Elewa A."/>
            <person name="Iarovenko S."/>
            <person name="Subramanian E."/>
            <person name="Araus A.J."/>
            <person name="Petzold A."/>
            <person name="Susuki M."/>
            <person name="Suzuki K.-i.T."/>
            <person name="Hayashi T."/>
            <person name="Toyoda A."/>
            <person name="Oliveira C."/>
            <person name="Osipova E."/>
            <person name="Leigh N.D."/>
            <person name="Simon A."/>
            <person name="Yun M.H."/>
        </authorList>
    </citation>
    <scope>NUCLEOTIDE SEQUENCE</scope>
    <source>
        <strain evidence="1">20211129_DDA</strain>
        <tissue evidence="1">Liver</tissue>
    </source>
</reference>
<accession>A0AAV7M6Y1</accession>